<evidence type="ECO:0000313" key="2">
    <source>
        <dbReference type="EMBL" id="KAK8159592.1"/>
    </source>
</evidence>
<dbReference type="EMBL" id="JBBWUH010000008">
    <property type="protein sequence ID" value="KAK8159592.1"/>
    <property type="molecule type" value="Genomic_DNA"/>
</dbReference>
<feature type="compositionally biased region" description="Polar residues" evidence="1">
    <location>
        <begin position="144"/>
        <end position="158"/>
    </location>
</feature>
<feature type="compositionally biased region" description="Basic and acidic residues" evidence="1">
    <location>
        <begin position="91"/>
        <end position="105"/>
    </location>
</feature>
<comment type="caution">
    <text evidence="2">The sequence shown here is derived from an EMBL/GenBank/DDBJ whole genome shotgun (WGS) entry which is preliminary data.</text>
</comment>
<dbReference type="Proteomes" id="UP001456524">
    <property type="component" value="Unassembled WGS sequence"/>
</dbReference>
<gene>
    <name evidence="2" type="ORF">IWX90DRAFT_489033</name>
</gene>
<evidence type="ECO:0000256" key="1">
    <source>
        <dbReference type="SAM" id="MobiDB-lite"/>
    </source>
</evidence>
<feature type="compositionally biased region" description="Basic and acidic residues" evidence="1">
    <location>
        <begin position="183"/>
        <end position="196"/>
    </location>
</feature>
<organism evidence="2 3">
    <name type="scientific">Phyllosticta citrichinensis</name>
    <dbReference type="NCBI Taxonomy" id="1130410"/>
    <lineage>
        <taxon>Eukaryota</taxon>
        <taxon>Fungi</taxon>
        <taxon>Dikarya</taxon>
        <taxon>Ascomycota</taxon>
        <taxon>Pezizomycotina</taxon>
        <taxon>Dothideomycetes</taxon>
        <taxon>Dothideomycetes incertae sedis</taxon>
        <taxon>Botryosphaeriales</taxon>
        <taxon>Phyllostictaceae</taxon>
        <taxon>Phyllosticta</taxon>
    </lineage>
</organism>
<feature type="compositionally biased region" description="Basic residues" evidence="1">
    <location>
        <begin position="159"/>
        <end position="172"/>
    </location>
</feature>
<feature type="region of interest" description="Disordered" evidence="1">
    <location>
        <begin position="91"/>
        <end position="115"/>
    </location>
</feature>
<proteinExistence type="predicted"/>
<accession>A0ABR1XLS3</accession>
<feature type="compositionally biased region" description="Basic residues" evidence="1">
    <location>
        <begin position="37"/>
        <end position="49"/>
    </location>
</feature>
<reference evidence="2 3" key="1">
    <citation type="journal article" date="2022" name="G3 (Bethesda)">
        <title>Enemy or ally: a genomic approach to elucidate the lifestyle of Phyllosticta citrichinaensis.</title>
        <authorList>
            <person name="Buijs V.A."/>
            <person name="Groenewald J.Z."/>
            <person name="Haridas S."/>
            <person name="LaButti K.M."/>
            <person name="Lipzen A."/>
            <person name="Martin F.M."/>
            <person name="Barry K."/>
            <person name="Grigoriev I.V."/>
            <person name="Crous P.W."/>
            <person name="Seidl M.F."/>
        </authorList>
    </citation>
    <scope>NUCLEOTIDE SEQUENCE [LARGE SCALE GENOMIC DNA]</scope>
    <source>
        <strain evidence="2 3">CBS 129764</strain>
    </source>
</reference>
<keyword evidence="3" id="KW-1185">Reference proteome</keyword>
<feature type="region of interest" description="Disordered" evidence="1">
    <location>
        <begin position="144"/>
        <end position="209"/>
    </location>
</feature>
<evidence type="ECO:0000313" key="3">
    <source>
        <dbReference type="Proteomes" id="UP001456524"/>
    </source>
</evidence>
<feature type="region of interest" description="Disordered" evidence="1">
    <location>
        <begin position="11"/>
        <end position="53"/>
    </location>
</feature>
<feature type="region of interest" description="Disordered" evidence="1">
    <location>
        <begin position="65"/>
        <end position="84"/>
    </location>
</feature>
<protein>
    <submittedName>
        <fullName evidence="2">Uncharacterized protein</fullName>
    </submittedName>
</protein>
<name>A0ABR1XLS3_9PEZI</name>
<sequence length="241" mass="26536">MSTLTIDYKLPSRSYIIPPSLNHSSSMEGEKREQRKPPPRPRTPPHPRGFRRDRALSVINYSVQSTVSGNSRLPLQRGPPSAKQLVLAHIRQEHAQAGEQRRQEPQRNVGRGRRSVDNDGVAVAAQMRQAAAAADNVVAETSTVMNGTSDDGASGRQSRPSHLRTGGRKLQRARLTSPTGLPERGRKEKERTRDEGAGTSCSSDGDENFQDELEAIDQVARLYGDLSEISDAELGYFDELV</sequence>